<feature type="chain" id="PRO_5038753663" evidence="4">
    <location>
        <begin position="22"/>
        <end position="442"/>
    </location>
</feature>
<dbReference type="InterPro" id="IPR006059">
    <property type="entry name" value="SBP"/>
</dbReference>
<dbReference type="PANTHER" id="PTHR43649:SF29">
    <property type="entry name" value="OSMOPROTECTIVE COMPOUNDS-BINDING PROTEIN GGTB"/>
    <property type="match status" value="1"/>
</dbReference>
<dbReference type="Proteomes" id="UP000483018">
    <property type="component" value="Unassembled WGS sequence"/>
</dbReference>
<evidence type="ECO:0000313" key="5">
    <source>
        <dbReference type="EMBL" id="KAE9635414.1"/>
    </source>
</evidence>
<evidence type="ECO:0000256" key="4">
    <source>
        <dbReference type="SAM" id="SignalP"/>
    </source>
</evidence>
<feature type="region of interest" description="Disordered" evidence="3">
    <location>
        <begin position="25"/>
        <end position="51"/>
    </location>
</feature>
<dbReference type="EMBL" id="WSLF01000003">
    <property type="protein sequence ID" value="KAE9635414.1"/>
    <property type="molecule type" value="Genomic_DNA"/>
</dbReference>
<evidence type="ECO:0000256" key="2">
    <source>
        <dbReference type="ARBA" id="ARBA00022448"/>
    </source>
</evidence>
<name>A0A7C8HF84_9FIRM</name>
<dbReference type="RefSeq" id="WP_158739662.1">
    <property type="nucleotide sequence ID" value="NZ_WSLF01000003.1"/>
</dbReference>
<dbReference type="InterPro" id="IPR050490">
    <property type="entry name" value="Bact_solute-bd_prot1"/>
</dbReference>
<keyword evidence="4" id="KW-0732">Signal</keyword>
<dbReference type="AlphaFoldDB" id="A0A7C8HF84"/>
<organism evidence="5 6">
    <name type="scientific">Defluviitalea raffinosedens</name>
    <dbReference type="NCBI Taxonomy" id="1450156"/>
    <lineage>
        <taxon>Bacteria</taxon>
        <taxon>Bacillati</taxon>
        <taxon>Bacillota</taxon>
        <taxon>Clostridia</taxon>
        <taxon>Lachnospirales</taxon>
        <taxon>Defluviitaleaceae</taxon>
        <taxon>Defluviitalea</taxon>
    </lineage>
</organism>
<dbReference type="PROSITE" id="PS51257">
    <property type="entry name" value="PROKAR_LIPOPROTEIN"/>
    <property type="match status" value="1"/>
</dbReference>
<dbReference type="PANTHER" id="PTHR43649">
    <property type="entry name" value="ARABINOSE-BINDING PROTEIN-RELATED"/>
    <property type="match status" value="1"/>
</dbReference>
<gene>
    <name evidence="5" type="ORF">GND95_04505</name>
</gene>
<sequence>MKKRFLSFLLCIMMVASLAVGCGSKSDNTQTNEANTSTNNETNTETSGDSSGEVTLTLWSIATESDAFSPAYAKAIADFEAANPGVKIVHETFENQSYKTKIKSAVAANELPDIFYTWGGGFSKPFVDSGKVLPLDDYFAEYKDELPEAALTNVRFDGKLYGVTFTTPLSAVFYNKKMFEENGVKVPTNWDEFIEVCKTFKSKGITPIGISAKDTWVIAMTHDNLVLKSAGPEKVAAALTKSGQTYNDPDFIEASKKLRELIDLGAYPEGAPGLSNDEASAMFYNGDVAMFITGSWMAGSIQTDPENPEDFDVFPFPAVGGKGKETDFMGGATDSLMVNASGPHKDIAAKAAFELAKSISKYAYLDGAGVAAWKVDYDDSSVNPITKKIADMASKATSFTIWYDTLMEAEDAGEYLALLQELFMGNISPEELAEAMANQLEQ</sequence>
<feature type="signal peptide" evidence="4">
    <location>
        <begin position="1"/>
        <end position="21"/>
    </location>
</feature>
<accession>A0A7C8HF84</accession>
<evidence type="ECO:0000313" key="6">
    <source>
        <dbReference type="Proteomes" id="UP000483018"/>
    </source>
</evidence>
<comment type="similarity">
    <text evidence="1">Belongs to the bacterial solute-binding protein 1 family.</text>
</comment>
<evidence type="ECO:0000256" key="1">
    <source>
        <dbReference type="ARBA" id="ARBA00008520"/>
    </source>
</evidence>
<dbReference type="SUPFAM" id="SSF53850">
    <property type="entry name" value="Periplasmic binding protein-like II"/>
    <property type="match status" value="1"/>
</dbReference>
<protein>
    <submittedName>
        <fullName evidence="5">Extracellular solute-binding protein</fullName>
    </submittedName>
</protein>
<reference evidence="5 6" key="1">
    <citation type="submission" date="2019-12" db="EMBL/GenBank/DDBJ databases">
        <title>Defluviitalea raffinosedens, isolated from a biogas fermenter, genome sequencing and characterization.</title>
        <authorList>
            <person name="Rettenmaier R."/>
            <person name="Schneider M."/>
            <person name="Neuhaus K."/>
            <person name="Liebl W."/>
            <person name="Zverlov V."/>
        </authorList>
    </citation>
    <scope>NUCLEOTIDE SEQUENCE [LARGE SCALE GENOMIC DNA]</scope>
    <source>
        <strain evidence="5 6">249c-K6</strain>
    </source>
</reference>
<evidence type="ECO:0000256" key="3">
    <source>
        <dbReference type="SAM" id="MobiDB-lite"/>
    </source>
</evidence>
<feature type="compositionally biased region" description="Low complexity" evidence="3">
    <location>
        <begin position="28"/>
        <end position="46"/>
    </location>
</feature>
<comment type="caution">
    <text evidence="5">The sequence shown here is derived from an EMBL/GenBank/DDBJ whole genome shotgun (WGS) entry which is preliminary data.</text>
</comment>
<keyword evidence="2" id="KW-0813">Transport</keyword>
<keyword evidence="6" id="KW-1185">Reference proteome</keyword>
<dbReference type="Pfam" id="PF01547">
    <property type="entry name" value="SBP_bac_1"/>
    <property type="match status" value="1"/>
</dbReference>
<dbReference type="Gene3D" id="3.40.190.10">
    <property type="entry name" value="Periplasmic binding protein-like II"/>
    <property type="match status" value="2"/>
</dbReference>
<proteinExistence type="inferred from homology"/>
<dbReference type="OrthoDB" id="41208at2"/>